<accession>A0A5J6WTG8</accession>
<proteinExistence type="inferred from homology"/>
<evidence type="ECO:0000256" key="4">
    <source>
        <dbReference type="ARBA" id="ARBA00023163"/>
    </source>
</evidence>
<comment type="similarity">
    <text evidence="1">Belongs to the LysR transcriptional regulatory family.</text>
</comment>
<dbReference type="PANTHER" id="PTHR30537">
    <property type="entry name" value="HTH-TYPE TRANSCRIPTIONAL REGULATOR"/>
    <property type="match status" value="1"/>
</dbReference>
<organism evidence="6 7">
    <name type="scientific">Aeromonas simiae</name>
    <dbReference type="NCBI Taxonomy" id="218936"/>
    <lineage>
        <taxon>Bacteria</taxon>
        <taxon>Pseudomonadati</taxon>
        <taxon>Pseudomonadota</taxon>
        <taxon>Gammaproteobacteria</taxon>
        <taxon>Aeromonadales</taxon>
        <taxon>Aeromonadaceae</taxon>
        <taxon>Aeromonas</taxon>
    </lineage>
</organism>
<dbReference type="RefSeq" id="WP_193003160.1">
    <property type="nucleotide sequence ID" value="NZ_CP040449.1"/>
</dbReference>
<dbReference type="PROSITE" id="PS50931">
    <property type="entry name" value="HTH_LYSR"/>
    <property type="match status" value="1"/>
</dbReference>
<dbReference type="Gene3D" id="1.10.10.10">
    <property type="entry name" value="Winged helix-like DNA-binding domain superfamily/Winged helix DNA-binding domain"/>
    <property type="match status" value="1"/>
</dbReference>
<evidence type="ECO:0000313" key="6">
    <source>
        <dbReference type="EMBL" id="QFI53564.1"/>
    </source>
</evidence>
<dbReference type="SUPFAM" id="SSF53850">
    <property type="entry name" value="Periplasmic binding protein-like II"/>
    <property type="match status" value="1"/>
</dbReference>
<evidence type="ECO:0000256" key="1">
    <source>
        <dbReference type="ARBA" id="ARBA00009437"/>
    </source>
</evidence>
<dbReference type="GO" id="GO:0006351">
    <property type="term" value="P:DNA-templated transcription"/>
    <property type="evidence" value="ECO:0007669"/>
    <property type="project" value="TreeGrafter"/>
</dbReference>
<dbReference type="InterPro" id="IPR036388">
    <property type="entry name" value="WH-like_DNA-bd_sf"/>
</dbReference>
<dbReference type="EMBL" id="CP040449">
    <property type="protein sequence ID" value="QFI53564.1"/>
    <property type="molecule type" value="Genomic_DNA"/>
</dbReference>
<dbReference type="Pfam" id="PF03466">
    <property type="entry name" value="LysR_substrate"/>
    <property type="match status" value="1"/>
</dbReference>
<dbReference type="Gene3D" id="3.40.190.10">
    <property type="entry name" value="Periplasmic binding protein-like II"/>
    <property type="match status" value="2"/>
</dbReference>
<gene>
    <name evidence="6" type="ORF">FE240_01890</name>
</gene>
<keyword evidence="2" id="KW-0805">Transcription regulation</keyword>
<dbReference type="PRINTS" id="PR00039">
    <property type="entry name" value="HTHLYSR"/>
</dbReference>
<dbReference type="KEGG" id="asim:FE240_01890"/>
<keyword evidence="3" id="KW-0238">DNA-binding</keyword>
<dbReference type="GO" id="GO:0043565">
    <property type="term" value="F:sequence-specific DNA binding"/>
    <property type="evidence" value="ECO:0007669"/>
    <property type="project" value="TreeGrafter"/>
</dbReference>
<dbReference type="Pfam" id="PF00126">
    <property type="entry name" value="HTH_1"/>
    <property type="match status" value="1"/>
</dbReference>
<evidence type="ECO:0000259" key="5">
    <source>
        <dbReference type="PROSITE" id="PS50931"/>
    </source>
</evidence>
<evidence type="ECO:0000256" key="2">
    <source>
        <dbReference type="ARBA" id="ARBA00023015"/>
    </source>
</evidence>
<dbReference type="FunFam" id="1.10.10.10:FF:000001">
    <property type="entry name" value="LysR family transcriptional regulator"/>
    <property type="match status" value="1"/>
</dbReference>
<name>A0A5J6WTG8_9GAMM</name>
<dbReference type="Proteomes" id="UP000594034">
    <property type="component" value="Chromosome"/>
</dbReference>
<evidence type="ECO:0000256" key="3">
    <source>
        <dbReference type="ARBA" id="ARBA00023125"/>
    </source>
</evidence>
<dbReference type="InterPro" id="IPR036390">
    <property type="entry name" value="WH_DNA-bd_sf"/>
</dbReference>
<dbReference type="InterPro" id="IPR000847">
    <property type="entry name" value="LysR_HTH_N"/>
</dbReference>
<dbReference type="PANTHER" id="PTHR30537:SF26">
    <property type="entry name" value="GLYCINE CLEAVAGE SYSTEM TRANSCRIPTIONAL ACTIVATOR"/>
    <property type="match status" value="1"/>
</dbReference>
<sequence>MKLPPLRAVHYFEAVARLQSFSRAAAELAVSQSAVSHQVRLLEDYLGEVLLLRQGRRVSLTPQGESYLEAIASGLAQIAQASEQLRGSGELRLRLAVYSSFAVKWLIPRLSGLRQRHPELDLSLEMVAEDPQLSDRVADCFITVSPEGRGYMHDLLYRERLIPVCSRRLLQQVEGEWPTALWQLPLLSIQAIYKEKGEDWRRWAEAGALAIPPVARMHHFSHILLALEAASWDQGVALINDYMLQADDPTLARLPLHALETGDNFYFVCKRSRAHEPAISRLRQWLWEETQASLRPGEREPLTRV</sequence>
<evidence type="ECO:0000313" key="7">
    <source>
        <dbReference type="Proteomes" id="UP000594034"/>
    </source>
</evidence>
<protein>
    <submittedName>
        <fullName evidence="6">LysR family transcriptional regulator</fullName>
    </submittedName>
</protein>
<keyword evidence="4" id="KW-0804">Transcription</keyword>
<keyword evidence="7" id="KW-1185">Reference proteome</keyword>
<dbReference type="GO" id="GO:0003700">
    <property type="term" value="F:DNA-binding transcription factor activity"/>
    <property type="evidence" value="ECO:0007669"/>
    <property type="project" value="InterPro"/>
</dbReference>
<dbReference type="AlphaFoldDB" id="A0A5J6WTG8"/>
<dbReference type="SUPFAM" id="SSF46785">
    <property type="entry name" value="Winged helix' DNA-binding domain"/>
    <property type="match status" value="1"/>
</dbReference>
<dbReference type="InterPro" id="IPR005119">
    <property type="entry name" value="LysR_subst-bd"/>
</dbReference>
<feature type="domain" description="HTH lysR-type" evidence="5">
    <location>
        <begin position="4"/>
        <end position="61"/>
    </location>
</feature>
<reference evidence="6 7" key="1">
    <citation type="submission" date="2019-05" db="EMBL/GenBank/DDBJ databases">
        <title>OXA-830, a novel chromosomally encoded expanded-spectrum class D beta-lactamase in Aeromonas simiae.</title>
        <authorList>
            <person name="Zhou W."/>
            <person name="Chen Q."/>
        </authorList>
    </citation>
    <scope>NUCLEOTIDE SEQUENCE [LARGE SCALE GENOMIC DNA]</scope>
    <source>
        <strain evidence="6 7">A6</strain>
    </source>
</reference>
<dbReference type="InterPro" id="IPR058163">
    <property type="entry name" value="LysR-type_TF_proteobact-type"/>
</dbReference>